<evidence type="ECO:0000313" key="8">
    <source>
        <dbReference type="Proteomes" id="UP001419910"/>
    </source>
</evidence>
<evidence type="ECO:0000256" key="1">
    <source>
        <dbReference type="ARBA" id="ARBA00001917"/>
    </source>
</evidence>
<evidence type="ECO:0000256" key="3">
    <source>
        <dbReference type="ARBA" id="ARBA00022643"/>
    </source>
</evidence>
<dbReference type="RefSeq" id="WP_343888474.1">
    <property type="nucleotide sequence ID" value="NZ_BAAAEH010000009.1"/>
</dbReference>
<keyword evidence="8" id="KW-1185">Reference proteome</keyword>
<protein>
    <submittedName>
        <fullName evidence="7">Flavin reductase family protein</fullName>
        <ecNumber evidence="7">1.5.1.-</ecNumber>
    </submittedName>
</protein>
<evidence type="ECO:0000259" key="6">
    <source>
        <dbReference type="SMART" id="SM00903"/>
    </source>
</evidence>
<dbReference type="InterPro" id="IPR012349">
    <property type="entry name" value="Split_barrel_FMN-bd"/>
</dbReference>
<dbReference type="Gene3D" id="2.30.110.10">
    <property type="entry name" value="Electron Transport, Fmn-binding Protein, Chain A"/>
    <property type="match status" value="1"/>
</dbReference>
<dbReference type="EC" id="1.5.1.-" evidence="7"/>
<keyword evidence="2" id="KW-0285">Flavoprotein</keyword>
<evidence type="ECO:0000256" key="2">
    <source>
        <dbReference type="ARBA" id="ARBA00022630"/>
    </source>
</evidence>
<dbReference type="SMART" id="SM00903">
    <property type="entry name" value="Flavin_Reduct"/>
    <property type="match status" value="1"/>
</dbReference>
<accession>A0ABU9YBP0</accession>
<dbReference type="Proteomes" id="UP001419910">
    <property type="component" value="Unassembled WGS sequence"/>
</dbReference>
<evidence type="ECO:0000256" key="5">
    <source>
        <dbReference type="SAM" id="MobiDB-lite"/>
    </source>
</evidence>
<dbReference type="SUPFAM" id="SSF50475">
    <property type="entry name" value="FMN-binding split barrel"/>
    <property type="match status" value="1"/>
</dbReference>
<organism evidence="7 8">
    <name type="scientific">Sphingomonas oligophenolica</name>
    <dbReference type="NCBI Taxonomy" id="301154"/>
    <lineage>
        <taxon>Bacteria</taxon>
        <taxon>Pseudomonadati</taxon>
        <taxon>Pseudomonadota</taxon>
        <taxon>Alphaproteobacteria</taxon>
        <taxon>Sphingomonadales</taxon>
        <taxon>Sphingomonadaceae</taxon>
        <taxon>Sphingomonas</taxon>
    </lineage>
</organism>
<dbReference type="Pfam" id="PF01613">
    <property type="entry name" value="Flavin_Reduct"/>
    <property type="match status" value="1"/>
</dbReference>
<keyword evidence="3" id="KW-0288">FMN</keyword>
<comment type="similarity">
    <text evidence="4">Belongs to the flavoredoxin family.</text>
</comment>
<comment type="caution">
    <text evidence="7">The sequence shown here is derived from an EMBL/GenBank/DDBJ whole genome shotgun (WGS) entry which is preliminary data.</text>
</comment>
<keyword evidence="7" id="KW-0560">Oxidoreductase</keyword>
<name>A0ABU9YBP0_9SPHN</name>
<dbReference type="PANTHER" id="PTHR33798:SF5">
    <property type="entry name" value="FLAVIN REDUCTASE LIKE DOMAIN-CONTAINING PROTEIN"/>
    <property type="match status" value="1"/>
</dbReference>
<dbReference type="EMBL" id="JBDIME010000041">
    <property type="protein sequence ID" value="MEN2793227.1"/>
    <property type="molecule type" value="Genomic_DNA"/>
</dbReference>
<feature type="domain" description="Flavin reductase like" evidence="6">
    <location>
        <begin position="20"/>
        <end position="168"/>
    </location>
</feature>
<dbReference type="GO" id="GO:0016491">
    <property type="term" value="F:oxidoreductase activity"/>
    <property type="evidence" value="ECO:0007669"/>
    <property type="project" value="UniProtKB-KW"/>
</dbReference>
<evidence type="ECO:0000256" key="4">
    <source>
        <dbReference type="ARBA" id="ARBA00038054"/>
    </source>
</evidence>
<feature type="compositionally biased region" description="Low complexity" evidence="5">
    <location>
        <begin position="204"/>
        <end position="213"/>
    </location>
</feature>
<dbReference type="InterPro" id="IPR002563">
    <property type="entry name" value="Flavin_Rdtase-like_dom"/>
</dbReference>
<comment type="cofactor">
    <cofactor evidence="1">
        <name>FMN</name>
        <dbReference type="ChEBI" id="CHEBI:58210"/>
    </cofactor>
</comment>
<gene>
    <name evidence="7" type="ORF">ABC974_26625</name>
</gene>
<feature type="region of interest" description="Disordered" evidence="5">
    <location>
        <begin position="181"/>
        <end position="221"/>
    </location>
</feature>
<sequence length="221" mass="23517">MGHIAASEQDILSNYKLLTGLVVPRPIAWVTTLGEAGQVNLAPFSAFTFLSSAPPIIGIGIGGHKDTAVNIARTGEFVVHIASMAFLEPLHQSSIEHPPEVSEVDLLGLATVPSRMVAVPTLAGIPAALECKLHRVSDYGRLNAKFIAGEVVSFFVRDDLLREGKVQTSELDPLARLAGPSYSGIGEPIVKQPLNPPPRERPDPAIAPAARTRGISRRTTP</sequence>
<reference evidence="7 8" key="1">
    <citation type="submission" date="2024-05" db="EMBL/GenBank/DDBJ databases">
        <authorList>
            <person name="Liu Q."/>
            <person name="Xin Y.-H."/>
        </authorList>
    </citation>
    <scope>NUCLEOTIDE SEQUENCE [LARGE SCALE GENOMIC DNA]</scope>
    <source>
        <strain evidence="7 8">CGMCC 1.10181</strain>
    </source>
</reference>
<evidence type="ECO:0000313" key="7">
    <source>
        <dbReference type="EMBL" id="MEN2793227.1"/>
    </source>
</evidence>
<dbReference type="PANTHER" id="PTHR33798">
    <property type="entry name" value="FLAVOPROTEIN OXYGENASE"/>
    <property type="match status" value="1"/>
</dbReference>
<proteinExistence type="inferred from homology"/>